<dbReference type="RefSeq" id="WP_195134185.1">
    <property type="nucleotide sequence ID" value="NZ_JADLQX010000102.1"/>
</dbReference>
<sequence length="186" mass="20136">MSFPTACSVCIGRCCTRYSIEVTAHDLQRISSAQGLPAATICGTVPSWEGRCPIEPSRIRGDLVNVVISQSDTGCRFYRGGHDGNCGIYPVRPRSCAVYPFFGGDGIVLQRENLPCPAPWSAQRHAPTVADDIDIMMAEISTHNQLVRDINTRVDDTAELTTYVNLLIDALAAHNHAHHGGTTPTS</sequence>
<organism evidence="1 2">
    <name type="scientific">Nocardia amamiensis</name>
    <dbReference type="NCBI Taxonomy" id="404578"/>
    <lineage>
        <taxon>Bacteria</taxon>
        <taxon>Bacillati</taxon>
        <taxon>Actinomycetota</taxon>
        <taxon>Actinomycetes</taxon>
        <taxon>Mycobacteriales</taxon>
        <taxon>Nocardiaceae</taxon>
        <taxon>Nocardia</taxon>
    </lineage>
</organism>
<gene>
    <name evidence="1" type="ORF">IU459_36710</name>
</gene>
<dbReference type="PANTHER" id="PTHR35866:SF1">
    <property type="entry name" value="YKGJ FAMILY CYSTEINE CLUSTER PROTEIN"/>
    <property type="match status" value="1"/>
</dbReference>
<evidence type="ECO:0000313" key="1">
    <source>
        <dbReference type="EMBL" id="MBF6303009.1"/>
    </source>
</evidence>
<comment type="caution">
    <text evidence="1">The sequence shown here is derived from an EMBL/GenBank/DDBJ whole genome shotgun (WGS) entry which is preliminary data.</text>
</comment>
<dbReference type="PANTHER" id="PTHR35866">
    <property type="entry name" value="PUTATIVE-RELATED"/>
    <property type="match status" value="1"/>
</dbReference>
<protein>
    <submittedName>
        <fullName evidence="1">YkgJ family cysteine cluster protein</fullName>
    </submittedName>
</protein>
<dbReference type="EMBL" id="JADLQX010000102">
    <property type="protein sequence ID" value="MBF6303009.1"/>
    <property type="molecule type" value="Genomic_DNA"/>
</dbReference>
<keyword evidence="2" id="KW-1185">Reference proteome</keyword>
<accession>A0ABS0D2G5</accession>
<name>A0ABS0D2G5_9NOCA</name>
<evidence type="ECO:0000313" key="2">
    <source>
        <dbReference type="Proteomes" id="UP000702209"/>
    </source>
</evidence>
<dbReference type="InterPro" id="IPR005358">
    <property type="entry name" value="Puta_zinc/iron-chelating_dom"/>
</dbReference>
<dbReference type="Proteomes" id="UP000702209">
    <property type="component" value="Unassembled WGS sequence"/>
</dbReference>
<dbReference type="Pfam" id="PF03692">
    <property type="entry name" value="CxxCxxCC"/>
    <property type="match status" value="1"/>
</dbReference>
<proteinExistence type="predicted"/>
<reference evidence="1 2" key="1">
    <citation type="submission" date="2020-10" db="EMBL/GenBank/DDBJ databases">
        <title>Identification of Nocardia species via Next-generation sequencing and recognition of intraspecies genetic diversity.</title>
        <authorList>
            <person name="Li P."/>
            <person name="Li P."/>
            <person name="Lu B."/>
        </authorList>
    </citation>
    <scope>NUCLEOTIDE SEQUENCE [LARGE SCALE GENOMIC DNA]</scope>
    <source>
        <strain evidence="1 2">BJ06-0157</strain>
    </source>
</reference>